<accession>A0ABS3J9S4</accession>
<dbReference type="EMBL" id="JAFMPY010000043">
    <property type="protein sequence ID" value="MBO0906426.1"/>
    <property type="molecule type" value="Genomic_DNA"/>
</dbReference>
<feature type="transmembrane region" description="Helical" evidence="6">
    <location>
        <begin position="221"/>
        <end position="242"/>
    </location>
</feature>
<comment type="subcellular location">
    <subcellularLocation>
        <location evidence="6">Cell membrane</location>
        <topology evidence="6">Multi-pass membrane protein</topology>
    </subcellularLocation>
    <subcellularLocation>
        <location evidence="1">Membrane</location>
    </subcellularLocation>
</comment>
<comment type="caution">
    <text evidence="6">Lacks conserved residue(s) required for the propagation of feature annotation.</text>
</comment>
<dbReference type="PANTHER" id="PTHR23427">
    <property type="entry name" value="SURFEIT LOCUS PROTEIN"/>
    <property type="match status" value="1"/>
</dbReference>
<keyword evidence="4 6" id="KW-1133">Transmembrane helix</keyword>
<keyword evidence="6" id="KW-1003">Cell membrane</keyword>
<evidence type="ECO:0000256" key="4">
    <source>
        <dbReference type="ARBA" id="ARBA00022989"/>
    </source>
</evidence>
<evidence type="ECO:0000313" key="8">
    <source>
        <dbReference type="Proteomes" id="UP000664288"/>
    </source>
</evidence>
<evidence type="ECO:0000256" key="3">
    <source>
        <dbReference type="ARBA" id="ARBA00022692"/>
    </source>
</evidence>
<keyword evidence="3 6" id="KW-0812">Transmembrane</keyword>
<organism evidence="7 8">
    <name type="scientific">Jiella sonneratiae</name>
    <dbReference type="NCBI Taxonomy" id="2816856"/>
    <lineage>
        <taxon>Bacteria</taxon>
        <taxon>Pseudomonadati</taxon>
        <taxon>Pseudomonadota</taxon>
        <taxon>Alphaproteobacteria</taxon>
        <taxon>Hyphomicrobiales</taxon>
        <taxon>Aurantimonadaceae</taxon>
        <taxon>Jiella</taxon>
    </lineage>
</organism>
<evidence type="ECO:0000256" key="5">
    <source>
        <dbReference type="ARBA" id="ARBA00023136"/>
    </source>
</evidence>
<dbReference type="Proteomes" id="UP000664288">
    <property type="component" value="Unassembled WGS sequence"/>
</dbReference>
<keyword evidence="5 6" id="KW-0472">Membrane</keyword>
<comment type="similarity">
    <text evidence="2 6">Belongs to the SURF1 family.</text>
</comment>
<gene>
    <name evidence="7" type="ORF">J1C47_22475</name>
</gene>
<dbReference type="PANTHER" id="PTHR23427:SF2">
    <property type="entry name" value="SURFEIT LOCUS PROTEIN 1"/>
    <property type="match status" value="1"/>
</dbReference>
<evidence type="ECO:0000313" key="7">
    <source>
        <dbReference type="EMBL" id="MBO0906426.1"/>
    </source>
</evidence>
<evidence type="ECO:0000256" key="2">
    <source>
        <dbReference type="ARBA" id="ARBA00007165"/>
    </source>
</evidence>
<evidence type="ECO:0000256" key="1">
    <source>
        <dbReference type="ARBA" id="ARBA00004370"/>
    </source>
</evidence>
<proteinExistence type="inferred from homology"/>
<protein>
    <recommendedName>
        <fullName evidence="6">SURF1-like protein</fullName>
    </recommendedName>
</protein>
<name>A0ABS3J9S4_9HYPH</name>
<dbReference type="CDD" id="cd06662">
    <property type="entry name" value="SURF1"/>
    <property type="match status" value="1"/>
</dbReference>
<evidence type="ECO:0000256" key="6">
    <source>
        <dbReference type="RuleBase" id="RU363076"/>
    </source>
</evidence>
<dbReference type="InterPro" id="IPR045214">
    <property type="entry name" value="Surf1/Surf4"/>
</dbReference>
<keyword evidence="8" id="KW-1185">Reference proteome</keyword>
<dbReference type="Pfam" id="PF02104">
    <property type="entry name" value="SURF1"/>
    <property type="match status" value="1"/>
</dbReference>
<sequence>MLRRALLALAGIVLFCTFCGLGVWQIERRAWKLALIEAVNERVAAAPSPAPGPGAWDGIGFADDEYRHVSATGRFVAGDYAFVQATTDYGPGFWLMQPFRDQRGFTLLVDRGFVPSKTLPGNVAASGATAETVTGLLRVSQPGGAFLRSNVPAEGRWYSRDVAAIAKSLQLDGPVAPYFVDEGSPLERPQLPNAEMGAPPPESVTYPVTGLTQVAFRNAHLQYALTWFALAGLTLVAAAIVYRSERRRGG</sequence>
<comment type="caution">
    <text evidence="7">The sequence shown here is derived from an EMBL/GenBank/DDBJ whole genome shotgun (WGS) entry which is preliminary data.</text>
</comment>
<reference evidence="7 8" key="1">
    <citation type="submission" date="2021-03" db="EMBL/GenBank/DDBJ databases">
        <title>Whole genome sequence of Jiella sp. MQZ13P-4.</title>
        <authorList>
            <person name="Tuo L."/>
        </authorList>
    </citation>
    <scope>NUCLEOTIDE SEQUENCE [LARGE SCALE GENOMIC DNA]</scope>
    <source>
        <strain evidence="7 8">MQZ13P-4</strain>
    </source>
</reference>
<dbReference type="InterPro" id="IPR002994">
    <property type="entry name" value="Surf1/Shy1"/>
</dbReference>
<dbReference type="PROSITE" id="PS50895">
    <property type="entry name" value="SURF1"/>
    <property type="match status" value="1"/>
</dbReference>